<name>A0A9N9D7M0_9GLOM</name>
<dbReference type="AlphaFoldDB" id="A0A9N9D7M0"/>
<comment type="caution">
    <text evidence="1">The sequence shown here is derived from an EMBL/GenBank/DDBJ whole genome shotgun (WGS) entry which is preliminary data.</text>
</comment>
<accession>A0A9N9D7M0</accession>
<dbReference type="Proteomes" id="UP000789508">
    <property type="component" value="Unassembled WGS sequence"/>
</dbReference>
<dbReference type="OrthoDB" id="610608at2759"/>
<dbReference type="EMBL" id="CAJVPS010007024">
    <property type="protein sequence ID" value="CAG8630881.1"/>
    <property type="molecule type" value="Genomic_DNA"/>
</dbReference>
<evidence type="ECO:0000313" key="2">
    <source>
        <dbReference type="Proteomes" id="UP000789508"/>
    </source>
</evidence>
<keyword evidence="2" id="KW-1185">Reference proteome</keyword>
<gene>
    <name evidence="1" type="ORF">ALEPTO_LOCUS9347</name>
</gene>
<organism evidence="1 2">
    <name type="scientific">Ambispora leptoticha</name>
    <dbReference type="NCBI Taxonomy" id="144679"/>
    <lineage>
        <taxon>Eukaryota</taxon>
        <taxon>Fungi</taxon>
        <taxon>Fungi incertae sedis</taxon>
        <taxon>Mucoromycota</taxon>
        <taxon>Glomeromycotina</taxon>
        <taxon>Glomeromycetes</taxon>
        <taxon>Archaeosporales</taxon>
        <taxon>Ambisporaceae</taxon>
        <taxon>Ambispora</taxon>
    </lineage>
</organism>
<reference evidence="1" key="1">
    <citation type="submission" date="2021-06" db="EMBL/GenBank/DDBJ databases">
        <authorList>
            <person name="Kallberg Y."/>
            <person name="Tangrot J."/>
            <person name="Rosling A."/>
        </authorList>
    </citation>
    <scope>NUCLEOTIDE SEQUENCE</scope>
    <source>
        <strain evidence="1">FL130A</strain>
    </source>
</reference>
<sequence>MGSKDRFWKQSLGKYDRITKNLINRRSLEKLTPSPKDQQGDIAQIINSIPELSGKIDSLYCNDVEPDVMCASGIITVAAHGGATAVPSVSDLPLYNMRLNDLVIPLKDWLNPASIKNTFDTADSLDITQDPPSIKLNHSIPSFELLLKAPHLIPFTKKFEWDVAKTSFVTNQIAEYARNGKLPINITVSLRFLRASIALLAPTFDSDPNATFETK</sequence>
<proteinExistence type="predicted"/>
<evidence type="ECO:0000313" key="1">
    <source>
        <dbReference type="EMBL" id="CAG8630881.1"/>
    </source>
</evidence>
<protein>
    <submittedName>
        <fullName evidence="1">5912_t:CDS:1</fullName>
    </submittedName>
</protein>